<dbReference type="AlphaFoldDB" id="S3CS80"/>
<dbReference type="HOGENOM" id="CLU_2291979_0_0_1"/>
<dbReference type="Proteomes" id="UP000016922">
    <property type="component" value="Unassembled WGS sequence"/>
</dbReference>
<keyword evidence="3" id="KW-1185">Reference proteome</keyword>
<protein>
    <submittedName>
        <fullName evidence="2">Uncharacterized protein</fullName>
    </submittedName>
</protein>
<dbReference type="KEGG" id="glz:GLAREA_04715"/>
<evidence type="ECO:0000313" key="3">
    <source>
        <dbReference type="Proteomes" id="UP000016922"/>
    </source>
</evidence>
<evidence type="ECO:0000256" key="1">
    <source>
        <dbReference type="SAM" id="MobiDB-lite"/>
    </source>
</evidence>
<feature type="compositionally biased region" description="Basic and acidic residues" evidence="1">
    <location>
        <begin position="19"/>
        <end position="31"/>
    </location>
</feature>
<feature type="compositionally biased region" description="Low complexity" evidence="1">
    <location>
        <begin position="1"/>
        <end position="18"/>
    </location>
</feature>
<proteinExistence type="predicted"/>
<dbReference type="EMBL" id="KE145369">
    <property type="protein sequence ID" value="EPE27924.1"/>
    <property type="molecule type" value="Genomic_DNA"/>
</dbReference>
<feature type="compositionally biased region" description="Basic and acidic residues" evidence="1">
    <location>
        <begin position="76"/>
        <end position="87"/>
    </location>
</feature>
<dbReference type="GeneID" id="19463770"/>
<sequence length="101" mass="11442">MEFSSRSTSSASPTTSPDPTERNSPIRDPHTSKIPVVSFSDRGGQEYAGDPADVDWPAPEFRKPSSFYRTRATQSELERPQASDVRRQSWKPNRHQHRTGQ</sequence>
<name>S3CS80_GLAL2</name>
<gene>
    <name evidence="2" type="ORF">GLAREA_04715</name>
</gene>
<organism evidence="2 3">
    <name type="scientific">Glarea lozoyensis (strain ATCC 20868 / MF5171)</name>
    <dbReference type="NCBI Taxonomy" id="1116229"/>
    <lineage>
        <taxon>Eukaryota</taxon>
        <taxon>Fungi</taxon>
        <taxon>Dikarya</taxon>
        <taxon>Ascomycota</taxon>
        <taxon>Pezizomycotina</taxon>
        <taxon>Leotiomycetes</taxon>
        <taxon>Helotiales</taxon>
        <taxon>Helotiaceae</taxon>
        <taxon>Glarea</taxon>
    </lineage>
</organism>
<feature type="region of interest" description="Disordered" evidence="1">
    <location>
        <begin position="1"/>
        <end position="101"/>
    </location>
</feature>
<evidence type="ECO:0000313" key="2">
    <source>
        <dbReference type="EMBL" id="EPE27924.1"/>
    </source>
</evidence>
<reference evidence="2 3" key="1">
    <citation type="journal article" date="2013" name="BMC Genomics">
        <title>Genomics-driven discovery of the pneumocandin biosynthetic gene cluster in the fungus Glarea lozoyensis.</title>
        <authorList>
            <person name="Chen L."/>
            <person name="Yue Q."/>
            <person name="Zhang X."/>
            <person name="Xiang M."/>
            <person name="Wang C."/>
            <person name="Li S."/>
            <person name="Che Y."/>
            <person name="Ortiz-Lopez F.J."/>
            <person name="Bills G.F."/>
            <person name="Liu X."/>
            <person name="An Z."/>
        </authorList>
    </citation>
    <scope>NUCLEOTIDE SEQUENCE [LARGE SCALE GENOMIC DNA]</scope>
    <source>
        <strain evidence="3">ATCC 20868 / MF5171</strain>
    </source>
</reference>
<feature type="compositionally biased region" description="Basic residues" evidence="1">
    <location>
        <begin position="88"/>
        <end position="101"/>
    </location>
</feature>
<dbReference type="RefSeq" id="XP_008085283.1">
    <property type="nucleotide sequence ID" value="XM_008087092.1"/>
</dbReference>
<accession>S3CS80</accession>